<comment type="caution">
    <text evidence="1">The sequence shown here is derived from an EMBL/GenBank/DDBJ whole genome shotgun (WGS) entry which is preliminary data.</text>
</comment>
<gene>
    <name evidence="1" type="ORF">FPRO05_04764</name>
</gene>
<dbReference type="AlphaFoldDB" id="A0A365MT40"/>
<evidence type="ECO:0000313" key="1">
    <source>
        <dbReference type="EMBL" id="RBA11592.1"/>
    </source>
</evidence>
<reference evidence="1 2" key="1">
    <citation type="submission" date="2017-12" db="EMBL/GenBank/DDBJ databases">
        <title>Genome sequence of the mycotoxigenic crop pathogen Fusarium proliferatum, strain ITEM 2341 from Date Palm.</title>
        <authorList>
            <person name="Almiman B.F."/>
            <person name="Shittu T.A."/>
            <person name="Muthumeenakshi S."/>
            <person name="Baroncelli R."/>
            <person name="Sreenivasaprasada S."/>
        </authorList>
    </citation>
    <scope>NUCLEOTIDE SEQUENCE [LARGE SCALE GENOMIC DNA]</scope>
    <source>
        <strain evidence="1 2">ITEM 2341</strain>
    </source>
</reference>
<dbReference type="Proteomes" id="UP000251714">
    <property type="component" value="Unassembled WGS sequence"/>
</dbReference>
<dbReference type="EMBL" id="PKMI01000050">
    <property type="protein sequence ID" value="RBA11592.1"/>
    <property type="molecule type" value="Genomic_DNA"/>
</dbReference>
<proteinExistence type="predicted"/>
<evidence type="ECO:0000313" key="2">
    <source>
        <dbReference type="Proteomes" id="UP000251714"/>
    </source>
</evidence>
<name>A0A365MT40_GIBIN</name>
<protein>
    <submittedName>
        <fullName evidence="1">Uncharacterized protein</fullName>
    </submittedName>
</protein>
<sequence>MATTRPSAKLQSSDFTNAVKHFTNATVKKRLL</sequence>
<organism evidence="1 2">
    <name type="scientific">Gibberella intermedia</name>
    <name type="common">Bulb rot disease fungus</name>
    <name type="synonym">Fusarium proliferatum</name>
    <dbReference type="NCBI Taxonomy" id="948311"/>
    <lineage>
        <taxon>Eukaryota</taxon>
        <taxon>Fungi</taxon>
        <taxon>Dikarya</taxon>
        <taxon>Ascomycota</taxon>
        <taxon>Pezizomycotina</taxon>
        <taxon>Sordariomycetes</taxon>
        <taxon>Hypocreomycetidae</taxon>
        <taxon>Hypocreales</taxon>
        <taxon>Nectriaceae</taxon>
        <taxon>Fusarium</taxon>
        <taxon>Fusarium fujikuroi species complex</taxon>
    </lineage>
</organism>
<accession>A0A365MT40</accession>